<proteinExistence type="predicted"/>
<dbReference type="Proteomes" id="UP001295423">
    <property type="component" value="Unassembled WGS sequence"/>
</dbReference>
<keyword evidence="1" id="KW-0862">Zinc</keyword>
<dbReference type="Gene3D" id="4.10.60.10">
    <property type="entry name" value="Zinc finger, CCHC-type"/>
    <property type="match status" value="1"/>
</dbReference>
<dbReference type="GO" id="GO:0003676">
    <property type="term" value="F:nucleic acid binding"/>
    <property type="evidence" value="ECO:0007669"/>
    <property type="project" value="InterPro"/>
</dbReference>
<protein>
    <recommendedName>
        <fullName evidence="2">CCHC-type domain-containing protein</fullName>
    </recommendedName>
</protein>
<dbReference type="InterPro" id="IPR036875">
    <property type="entry name" value="Znf_CCHC_sf"/>
</dbReference>
<keyword evidence="1" id="KW-0863">Zinc-finger</keyword>
<evidence type="ECO:0000259" key="2">
    <source>
        <dbReference type="PROSITE" id="PS50158"/>
    </source>
</evidence>
<evidence type="ECO:0000256" key="1">
    <source>
        <dbReference type="PROSITE-ProRule" id="PRU00047"/>
    </source>
</evidence>
<evidence type="ECO:0000313" key="4">
    <source>
        <dbReference type="Proteomes" id="UP001295423"/>
    </source>
</evidence>
<name>A0AAD2G6R9_9STRA</name>
<reference evidence="3" key="1">
    <citation type="submission" date="2023-08" db="EMBL/GenBank/DDBJ databases">
        <authorList>
            <person name="Audoor S."/>
            <person name="Bilcke G."/>
        </authorList>
    </citation>
    <scope>NUCLEOTIDE SEQUENCE</scope>
</reference>
<keyword evidence="1" id="KW-0479">Metal-binding</keyword>
<dbReference type="PROSITE" id="PS50158">
    <property type="entry name" value="ZF_CCHC"/>
    <property type="match status" value="1"/>
</dbReference>
<dbReference type="SMART" id="SM00343">
    <property type="entry name" value="ZnF_C2HC"/>
    <property type="match status" value="2"/>
</dbReference>
<gene>
    <name evidence="3" type="ORF">CYCCA115_LOCUS20848</name>
</gene>
<dbReference type="GO" id="GO:0008270">
    <property type="term" value="F:zinc ion binding"/>
    <property type="evidence" value="ECO:0007669"/>
    <property type="project" value="UniProtKB-KW"/>
</dbReference>
<comment type="caution">
    <text evidence="3">The sequence shown here is derived from an EMBL/GenBank/DDBJ whole genome shotgun (WGS) entry which is preliminary data.</text>
</comment>
<organism evidence="3 4">
    <name type="scientific">Cylindrotheca closterium</name>
    <dbReference type="NCBI Taxonomy" id="2856"/>
    <lineage>
        <taxon>Eukaryota</taxon>
        <taxon>Sar</taxon>
        <taxon>Stramenopiles</taxon>
        <taxon>Ochrophyta</taxon>
        <taxon>Bacillariophyta</taxon>
        <taxon>Bacillariophyceae</taxon>
        <taxon>Bacillariophycidae</taxon>
        <taxon>Bacillariales</taxon>
        <taxon>Bacillariaceae</taxon>
        <taxon>Cylindrotheca</taxon>
    </lineage>
</organism>
<evidence type="ECO:0000313" key="3">
    <source>
        <dbReference type="EMBL" id="CAJ1964897.1"/>
    </source>
</evidence>
<accession>A0AAD2G6R9</accession>
<dbReference type="EMBL" id="CAKOGP040002202">
    <property type="protein sequence ID" value="CAJ1964897.1"/>
    <property type="molecule type" value="Genomic_DNA"/>
</dbReference>
<dbReference type="AlphaFoldDB" id="A0AAD2G6R9"/>
<feature type="domain" description="CCHC-type" evidence="2">
    <location>
        <begin position="292"/>
        <end position="307"/>
    </location>
</feature>
<keyword evidence="4" id="KW-1185">Reference proteome</keyword>
<dbReference type="InterPro" id="IPR001878">
    <property type="entry name" value="Znf_CCHC"/>
</dbReference>
<sequence length="382" mass="43987">MEPDIKKPKKLWRVWKAADELEERQKEFYPSVTPKIVSILRQWGTKWEGKDGWKSLLDKHSLVHEAEESIVAIYHLMKGVSSRTNPYIAADVCGGKGLLSFLLSYYEAPNLHSIILLDKADIDWNHIHEANSTAGQEKRPPIHIWSETNLHDYDSILDRFQELPYPLAMTGIHLCKQLSPSFCGLVNGLGRDRCIYACLSPCCMPRAITAQKKNPNTSYSVPIQQLENTVDRNARRDYMERRERLKRKPKTGPCFHCKAPDHNLIDCQLLPTLPKEEQTQIRQAWHVATIPCWNCLELGHYKSECPRNNDSSIRNSKQPPMVDVDVTNVLKGPKPYETYCNLLTNGLPSWQCQVIETELENQEKHQEGNWNSGRKSIYIVMK</sequence>
<dbReference type="SUPFAM" id="SSF57756">
    <property type="entry name" value="Retrovirus zinc finger-like domains"/>
    <property type="match status" value="1"/>
</dbReference>
<dbReference type="Pfam" id="PF00098">
    <property type="entry name" value="zf-CCHC"/>
    <property type="match status" value="1"/>
</dbReference>